<evidence type="ECO:0000313" key="2">
    <source>
        <dbReference type="Proteomes" id="UP000789920"/>
    </source>
</evidence>
<reference evidence="1" key="1">
    <citation type="submission" date="2021-06" db="EMBL/GenBank/DDBJ databases">
        <authorList>
            <person name="Kallberg Y."/>
            <person name="Tangrot J."/>
            <person name="Rosling A."/>
        </authorList>
    </citation>
    <scope>NUCLEOTIDE SEQUENCE</scope>
    <source>
        <strain evidence="1">MA461A</strain>
    </source>
</reference>
<organism evidence="1 2">
    <name type="scientific">Racocetra persica</name>
    <dbReference type="NCBI Taxonomy" id="160502"/>
    <lineage>
        <taxon>Eukaryota</taxon>
        <taxon>Fungi</taxon>
        <taxon>Fungi incertae sedis</taxon>
        <taxon>Mucoromycota</taxon>
        <taxon>Glomeromycotina</taxon>
        <taxon>Glomeromycetes</taxon>
        <taxon>Diversisporales</taxon>
        <taxon>Gigasporaceae</taxon>
        <taxon>Racocetra</taxon>
    </lineage>
</organism>
<sequence>HKKSFLVVLGILVLAFAHSLHLLLRPAGEYSYDQPSYTDDVNNPWNLVSTYKLISSNGTVEGSSFIQTPDDNTNLFAMFSTSILAVYFMLIGDLSTVSSWVLKDNRTLVFLLVIFSFFTTIYLLNLFISLLGMAIDERYNEESFLQLRGENLKFRYYEVSFNKLKKYIKDIKKNNEDDEILQNLLPVIKKITGIEGLAEDSIKDSTKDSTEDLTEDSTKELTEKSIEDLNEIQKEISKAQIDEVLKGPLDKINKLIELLENKAPLDKINKLIELLEKKDPNNGSSD</sequence>
<name>A0ACA9S318_9GLOM</name>
<evidence type="ECO:0000313" key="1">
    <source>
        <dbReference type="EMBL" id="CAG8822155.1"/>
    </source>
</evidence>
<keyword evidence="2" id="KW-1185">Reference proteome</keyword>
<proteinExistence type="predicted"/>
<dbReference type="Proteomes" id="UP000789920">
    <property type="component" value="Unassembled WGS sequence"/>
</dbReference>
<feature type="non-terminal residue" evidence="1">
    <location>
        <position position="286"/>
    </location>
</feature>
<feature type="non-terminal residue" evidence="1">
    <location>
        <position position="1"/>
    </location>
</feature>
<dbReference type="EMBL" id="CAJVQC010085849">
    <property type="protein sequence ID" value="CAG8822155.1"/>
    <property type="molecule type" value="Genomic_DNA"/>
</dbReference>
<protein>
    <submittedName>
        <fullName evidence="1">2576_t:CDS:1</fullName>
    </submittedName>
</protein>
<gene>
    <name evidence="1" type="ORF">RPERSI_LOCUS25737</name>
</gene>
<accession>A0ACA9S318</accession>
<comment type="caution">
    <text evidence="1">The sequence shown here is derived from an EMBL/GenBank/DDBJ whole genome shotgun (WGS) entry which is preliminary data.</text>
</comment>